<name>A0A6B2LXF0_9BACT</name>
<keyword evidence="2" id="KW-1185">Reference proteome</keyword>
<organism evidence="1 2">
    <name type="scientific">Oceanipulchritudo coccoides</name>
    <dbReference type="NCBI Taxonomy" id="2706888"/>
    <lineage>
        <taxon>Bacteria</taxon>
        <taxon>Pseudomonadati</taxon>
        <taxon>Verrucomicrobiota</taxon>
        <taxon>Opitutia</taxon>
        <taxon>Puniceicoccales</taxon>
        <taxon>Oceanipulchritudinaceae</taxon>
        <taxon>Oceanipulchritudo</taxon>
    </lineage>
</organism>
<protein>
    <submittedName>
        <fullName evidence="1">Uncharacterized protein</fullName>
    </submittedName>
</protein>
<comment type="caution">
    <text evidence="1">The sequence shown here is derived from an EMBL/GenBank/DDBJ whole genome shotgun (WGS) entry which is preliminary data.</text>
</comment>
<reference evidence="1 2" key="1">
    <citation type="submission" date="2020-02" db="EMBL/GenBank/DDBJ databases">
        <title>Albibacoteraceae fam. nov., the first described family within the subdivision 4 Verrucomicrobia.</title>
        <authorList>
            <person name="Xi F."/>
        </authorList>
    </citation>
    <scope>NUCLEOTIDE SEQUENCE [LARGE SCALE GENOMIC DNA]</scope>
    <source>
        <strain evidence="1 2">CK1056</strain>
    </source>
</reference>
<dbReference type="Proteomes" id="UP000478417">
    <property type="component" value="Unassembled WGS sequence"/>
</dbReference>
<dbReference type="EMBL" id="JAAGNX010000001">
    <property type="protein sequence ID" value="NDV60923.1"/>
    <property type="molecule type" value="Genomic_DNA"/>
</dbReference>
<dbReference type="RefSeq" id="WP_163961379.1">
    <property type="nucleotide sequence ID" value="NZ_JAAGNX010000001.1"/>
</dbReference>
<dbReference type="AlphaFoldDB" id="A0A6B2LXF0"/>
<sequence length="115" mass="13735">MWLATQHGFYSIVQKAPQEYHIRARFRNDLDNLLQLCGLRLEVHCWEQADYRYRIIANRKEFLAAMASLAIFLDYPNFKSRIAETPDQREKLSAFHEIWHILAQLQKDESKAARR</sequence>
<accession>A0A6B2LXF0</accession>
<evidence type="ECO:0000313" key="2">
    <source>
        <dbReference type="Proteomes" id="UP000478417"/>
    </source>
</evidence>
<gene>
    <name evidence="1" type="ORF">G0Q06_00490</name>
</gene>
<evidence type="ECO:0000313" key="1">
    <source>
        <dbReference type="EMBL" id="NDV60923.1"/>
    </source>
</evidence>
<proteinExistence type="predicted"/>